<proteinExistence type="predicted"/>
<protein>
    <recommendedName>
        <fullName evidence="5">Lipoprotein</fullName>
    </recommendedName>
</protein>
<dbReference type="EMBL" id="UYIO01000001">
    <property type="protein sequence ID" value="VDG77269.1"/>
    <property type="molecule type" value="Genomic_DNA"/>
</dbReference>
<accession>A0A7Z8YBW4</accession>
<keyword evidence="2" id="KW-0732">Signal</keyword>
<reference evidence="3 4" key="1">
    <citation type="submission" date="2018-11" db="EMBL/GenBank/DDBJ databases">
        <authorList>
            <consortium name="Pathogen Informatics"/>
        </authorList>
    </citation>
    <scope>NUCLEOTIDE SEQUENCE [LARGE SCALE GENOMIC DNA]</scope>
    <source>
        <strain evidence="3 4">NCTC10327</strain>
    </source>
</reference>
<dbReference type="PROSITE" id="PS51257">
    <property type="entry name" value="PROKAR_LIPOPROTEIN"/>
    <property type="match status" value="1"/>
</dbReference>
<dbReference type="AlphaFoldDB" id="A0A7Z8YBW4"/>
<dbReference type="Proteomes" id="UP000269974">
    <property type="component" value="Unassembled WGS sequence"/>
</dbReference>
<evidence type="ECO:0008006" key="5">
    <source>
        <dbReference type="Google" id="ProtNLM"/>
    </source>
</evidence>
<evidence type="ECO:0000313" key="3">
    <source>
        <dbReference type="EMBL" id="VDG77269.1"/>
    </source>
</evidence>
<evidence type="ECO:0000313" key="4">
    <source>
        <dbReference type="Proteomes" id="UP000269974"/>
    </source>
</evidence>
<organism evidence="3 4">
    <name type="scientific">Actinobaculum suis</name>
    <dbReference type="NCBI Taxonomy" id="1657"/>
    <lineage>
        <taxon>Bacteria</taxon>
        <taxon>Bacillati</taxon>
        <taxon>Actinomycetota</taxon>
        <taxon>Actinomycetes</taxon>
        <taxon>Actinomycetales</taxon>
        <taxon>Actinomycetaceae</taxon>
        <taxon>Actinobaculum</taxon>
    </lineage>
</organism>
<feature type="compositionally biased region" description="Low complexity" evidence="1">
    <location>
        <begin position="468"/>
        <end position="481"/>
    </location>
</feature>
<feature type="signal peptide" evidence="2">
    <location>
        <begin position="1"/>
        <end position="19"/>
    </location>
</feature>
<evidence type="ECO:0000256" key="2">
    <source>
        <dbReference type="SAM" id="SignalP"/>
    </source>
</evidence>
<evidence type="ECO:0000256" key="1">
    <source>
        <dbReference type="SAM" id="MobiDB-lite"/>
    </source>
</evidence>
<gene>
    <name evidence="3" type="ORF">NCTC10327_01881</name>
</gene>
<feature type="compositionally biased region" description="Low complexity" evidence="1">
    <location>
        <begin position="142"/>
        <end position="167"/>
    </location>
</feature>
<feature type="compositionally biased region" description="Low complexity" evidence="1">
    <location>
        <begin position="30"/>
        <end position="51"/>
    </location>
</feature>
<name>A0A7Z8YBW4_9ACTO</name>
<sequence>MKRFIAGLVATLLPLGLTAGCVKGGGDAGPATSDPAAPVTTTPSAPSAPAADGFSWAGEPREIWRWNAGAAGSEPASTDAASALPGLQYVRVSADQKYLEVRDGSGHYAVIDPKTGEPVTGAEQIAGAEQAAGAGQVAGVDPAAGTQAPAGGEVSSAAAPVAPAAEPGDTSAPKPANNGAAEDLQLPANNVAAAALAGKERIWRLREGGCIVVAPGAAEPGGEEKQGAQAPGWYLARFDQDGGEARFRVESAAATLRAAAFNAGSQQVMVIDKADPDAEGQSKWHLYDAKTGDQVAEGEISFAANKSIVPVVGGFWIPSNGFYIEESGKTGKTEKNNASEVLVAVNEEQEPAISIYDGFQAASDFLADPDIRDKHLAIDISSSEAITYAPDEPVAPSREVSFSSWRYKVPILDADKFPDPQQMRFVVKQAPRDFHGFTYTVAPKSGSVAGSGNADSAAREVPTEDARGNASSAPASSKAGSKAGGPANGVAGTVRYWQVGKGGHIAWSLPGNEVYFAGDHMIIRNGDELIGYTNAQ</sequence>
<feature type="chain" id="PRO_5039017113" description="Lipoprotein" evidence="2">
    <location>
        <begin position="20"/>
        <end position="536"/>
    </location>
</feature>
<dbReference type="RefSeq" id="WP_185934362.1">
    <property type="nucleotide sequence ID" value="NZ_UYIO01000001.1"/>
</dbReference>
<feature type="compositionally biased region" description="Basic and acidic residues" evidence="1">
    <location>
        <begin position="457"/>
        <end position="467"/>
    </location>
</feature>
<feature type="region of interest" description="Disordered" evidence="1">
    <location>
        <begin position="447"/>
        <end position="486"/>
    </location>
</feature>
<feature type="region of interest" description="Disordered" evidence="1">
    <location>
        <begin position="142"/>
        <end position="181"/>
    </location>
</feature>
<comment type="caution">
    <text evidence="3">The sequence shown here is derived from an EMBL/GenBank/DDBJ whole genome shotgun (WGS) entry which is preliminary data.</text>
</comment>
<feature type="region of interest" description="Disordered" evidence="1">
    <location>
        <begin position="26"/>
        <end position="55"/>
    </location>
</feature>